<dbReference type="EMBL" id="AM114193">
    <property type="protein sequence ID" value="CAJ37022.1"/>
    <property type="molecule type" value="Genomic_DNA"/>
</dbReference>
<reference evidence="1 2" key="1">
    <citation type="journal article" date="2006" name="Science">
        <title>Genome of rice cluster I archaea -- the key methane producers in the rice rhizosphere.</title>
        <authorList>
            <person name="Erkel C."/>
            <person name="Kube M."/>
            <person name="Reinhardt R."/>
            <person name="Liesack W."/>
        </authorList>
    </citation>
    <scope>NUCLEOTIDE SEQUENCE [LARGE SCALE GENOMIC DNA]</scope>
    <source>
        <strain evidence="2">DSM 22066 / NBRC 105507 / MRE50</strain>
    </source>
</reference>
<dbReference type="InterPro" id="IPR012029">
    <property type="entry name" value="UCP006557"/>
</dbReference>
<sequence>MDRITISADSSADDLASLALCIHALTGGLPVTARSMNRPGVQVEDGQVRSRSYTGPILEQVLAEGRVIKGRPPAGAYKGIPVIVAPIKADGKTVVAIGVVDTTGSMEIKALMDQYAAIHRQVNGH</sequence>
<dbReference type="RefSeq" id="WP_012035546.1">
    <property type="nucleotide sequence ID" value="NC_009464.1"/>
</dbReference>
<dbReference type="OrthoDB" id="3369at2157"/>
<dbReference type="Pfam" id="PF09884">
    <property type="entry name" value="DUF2111"/>
    <property type="match status" value="1"/>
</dbReference>
<name>Q0W3M1_METAR</name>
<dbReference type="PIRSF" id="PIRSF006557">
    <property type="entry name" value="UCP006557_sign"/>
    <property type="match status" value="1"/>
</dbReference>
<dbReference type="STRING" id="351160.RCIX1837"/>
<proteinExistence type="predicted"/>
<gene>
    <name evidence="1" type="ORF">RCIX1837</name>
</gene>
<evidence type="ECO:0000313" key="2">
    <source>
        <dbReference type="Proteomes" id="UP000000663"/>
    </source>
</evidence>
<dbReference type="Proteomes" id="UP000000663">
    <property type="component" value="Chromosome"/>
</dbReference>
<evidence type="ECO:0008006" key="3">
    <source>
        <dbReference type="Google" id="ProtNLM"/>
    </source>
</evidence>
<organism evidence="1 2">
    <name type="scientific">Methanocella arvoryzae (strain DSM 22066 / NBRC 105507 / MRE50)</name>
    <dbReference type="NCBI Taxonomy" id="351160"/>
    <lineage>
        <taxon>Archaea</taxon>
        <taxon>Methanobacteriati</taxon>
        <taxon>Methanobacteriota</taxon>
        <taxon>Stenosarchaea group</taxon>
        <taxon>Methanomicrobia</taxon>
        <taxon>Methanocellales</taxon>
        <taxon>Methanocellaceae</taxon>
        <taxon>Methanocella</taxon>
    </lineage>
</organism>
<protein>
    <recommendedName>
        <fullName evidence="3">DUF2111 domain-containing protein</fullName>
    </recommendedName>
</protein>
<accession>Q0W3M1</accession>
<dbReference type="KEGG" id="rci:RCIX1837"/>
<evidence type="ECO:0000313" key="1">
    <source>
        <dbReference type="EMBL" id="CAJ37022.1"/>
    </source>
</evidence>
<dbReference type="eggNOG" id="arCOG04902">
    <property type="taxonomic scope" value="Archaea"/>
</dbReference>
<dbReference type="AlphaFoldDB" id="Q0W3M1"/>
<keyword evidence="2" id="KW-1185">Reference proteome</keyword>
<dbReference type="GeneID" id="5144449"/>